<comment type="caution">
    <text evidence="1">The sequence shown here is derived from an EMBL/GenBank/DDBJ whole genome shotgun (WGS) entry which is preliminary data.</text>
</comment>
<dbReference type="EMBL" id="JACAQE010000002">
    <property type="protein sequence ID" value="NWC13343.1"/>
    <property type="molecule type" value="Genomic_DNA"/>
</dbReference>
<reference evidence="1 2" key="1">
    <citation type="submission" date="2020-04" db="EMBL/GenBank/DDBJ databases">
        <title>Molecular characterization of pseudomonads from Agaricus bisporus reveal novel blotch 2 pathogens in Western Europe.</title>
        <authorList>
            <person name="Taparia T."/>
            <person name="Krijger M."/>
            <person name="Haynes E."/>
            <person name="Elpinstone J.G."/>
            <person name="Noble R."/>
            <person name="Van Der Wolf J."/>
        </authorList>
    </citation>
    <scope>NUCLEOTIDE SEQUENCE [LARGE SCALE GENOMIC DNA]</scope>
    <source>
        <strain evidence="1 2">IPO3738</strain>
    </source>
</reference>
<protein>
    <submittedName>
        <fullName evidence="1">DUF1302 domain-containing protein</fullName>
    </submittedName>
</protein>
<proteinExistence type="predicted"/>
<sequence length="562" mass="60914">MSFNLGEIEGKLDSSLTFGTSWALRNPDKDFVGIGNGGRGDSRTADDGRLNFRKGEVFSQVFKGVHDLELKSGDTGAFLRGKYWYDFELKDGHQHLYDIQDDHRDAGAQSSGVQLLDAFVYHNYELADQTGSVRVGKQVVSWGGSTFISGGINSINPLDASALRRPGSELKEGLIPVNMIYVQQSLNDVVSVEGFYQLQWQKTVIDNCGTFFASSDILARGCNDRYVVAGADMKPGASDNSGLNGNTIYLPRGPDHDARDSGQFGIALRWLMPELNDTEFSLYGMNYHSRTPVGSSTMTTVNPFTSPAFGAAHASYFLDYPEDIRLYGLSFNTTVAGASVEGEISHRPNMPLAYDDLTYATLRLSPLVPSVIPNSGIPGDTIKGYTRKPFTQATLSVTQTVDQILGASRLTMLGEVGYSHISGISEGQDGKPRFGRASVFGPGEYTGAGGVDLCRTVLSGRPEYCNDKGFYTRDSWGYRLRAGLTYNGVIGGLDLSPNIAFSHDVDGYGPTFTEGSKAISIGINATYLSNYNASISYTDFFGGDYTTNTDRDFVSASVGVTF</sequence>
<dbReference type="InterPro" id="IPR010727">
    <property type="entry name" value="DUF1302"/>
</dbReference>
<organism evidence="1 2">
    <name type="scientific">Pseudomonas gingeri</name>
    <dbReference type="NCBI Taxonomy" id="117681"/>
    <lineage>
        <taxon>Bacteria</taxon>
        <taxon>Pseudomonadati</taxon>
        <taxon>Pseudomonadota</taxon>
        <taxon>Gammaproteobacteria</taxon>
        <taxon>Pseudomonadales</taxon>
        <taxon>Pseudomonadaceae</taxon>
        <taxon>Pseudomonas</taxon>
    </lineage>
</organism>
<name>A0A7Y7XXU0_9PSED</name>
<evidence type="ECO:0000313" key="1">
    <source>
        <dbReference type="EMBL" id="NWC13343.1"/>
    </source>
</evidence>
<evidence type="ECO:0000313" key="2">
    <source>
        <dbReference type="Proteomes" id="UP000517547"/>
    </source>
</evidence>
<dbReference type="Proteomes" id="UP000517547">
    <property type="component" value="Unassembled WGS sequence"/>
</dbReference>
<dbReference type="Pfam" id="PF06980">
    <property type="entry name" value="DUF1302"/>
    <property type="match status" value="1"/>
</dbReference>
<dbReference type="AlphaFoldDB" id="A0A7Y7XXU0"/>
<accession>A0A7Y7XXU0</accession>
<gene>
    <name evidence="1" type="ORF">HX845_06830</name>
</gene>